<evidence type="ECO:0000256" key="2">
    <source>
        <dbReference type="SAM" id="MobiDB-lite"/>
    </source>
</evidence>
<evidence type="ECO:0000259" key="3">
    <source>
        <dbReference type="PROSITE" id="PS50164"/>
    </source>
</evidence>
<dbReference type="InterPro" id="IPR035901">
    <property type="entry name" value="GIY-YIG_endonuc_sf"/>
</dbReference>
<dbReference type="CDD" id="cd10437">
    <property type="entry name" value="GIY-YIG_HE_I-TevI_like"/>
    <property type="match status" value="1"/>
</dbReference>
<name>A0A3P3Q2M9_9FIRM</name>
<dbReference type="PROSITE" id="PS50164">
    <property type="entry name" value="GIY_YIG"/>
    <property type="match status" value="1"/>
</dbReference>
<dbReference type="InterPro" id="IPR000305">
    <property type="entry name" value="GIY-YIG_endonuc"/>
</dbReference>
<dbReference type="RefSeq" id="WP_124950260.1">
    <property type="nucleotide sequence ID" value="NZ_RRCM01000001.1"/>
</dbReference>
<sequence length="317" mass="36817">MKSGIYIIKNTYDGKVYIGQSVDVKRRLRTHKRLLNLGIHKNTYLQNAFNLYKEHIDFQTIELCDVDALNKREQYWIRKFDSTNRAKGYNRESGGSEGQKWCEESKEARKGEGNPMFGKHQSTEFIEWIRMHNRASSDKLTVNDVENIKVALTKGVRQAELAKEYNVTISTVNKIASAKNWSWVLPELNADIKKNIEGERKKKKEEIAEKKAIFLKNEEERKNIIKNVRSDFEKGIPKNEIMKKYGISSTSYVRYTTDLFNKHKEKLVKLCLEKRANGMQVKDIAKELGLHRTTVTEYCKMVHVNTESAAINCICND</sequence>
<dbReference type="SUPFAM" id="SSF82771">
    <property type="entry name" value="GIY-YIG endonuclease"/>
    <property type="match status" value="1"/>
</dbReference>
<evidence type="ECO:0000313" key="4">
    <source>
        <dbReference type="EMBL" id="RRJ15497.1"/>
    </source>
</evidence>
<organism evidence="4 5">
    <name type="scientific">Lachnoanaerobaculum orale</name>
    <dbReference type="NCBI Taxonomy" id="979627"/>
    <lineage>
        <taxon>Bacteria</taxon>
        <taxon>Bacillati</taxon>
        <taxon>Bacillota</taxon>
        <taxon>Clostridia</taxon>
        <taxon>Lachnospirales</taxon>
        <taxon>Lachnospiraceae</taxon>
        <taxon>Lachnoanaerobaculum</taxon>
    </lineage>
</organism>
<accession>A0A3P3Q2M9</accession>
<dbReference type="Pfam" id="PF01541">
    <property type="entry name" value="GIY-YIG"/>
    <property type="match status" value="1"/>
</dbReference>
<dbReference type="SMART" id="SM00465">
    <property type="entry name" value="GIYc"/>
    <property type="match status" value="1"/>
</dbReference>
<dbReference type="Pfam" id="PF07460">
    <property type="entry name" value="NUMOD3"/>
    <property type="match status" value="1"/>
</dbReference>
<keyword evidence="5" id="KW-1185">Reference proteome</keyword>
<protein>
    <recommendedName>
        <fullName evidence="3">GIY-YIG domain-containing protein</fullName>
    </recommendedName>
</protein>
<dbReference type="EMBL" id="RRCM01000001">
    <property type="protein sequence ID" value="RRJ15497.1"/>
    <property type="molecule type" value="Genomic_DNA"/>
</dbReference>
<dbReference type="InterPro" id="IPR006350">
    <property type="entry name" value="Intron_endoG1"/>
</dbReference>
<comment type="caution">
    <text evidence="4">The sequence shown here is derived from an EMBL/GenBank/DDBJ whole genome shotgun (WGS) entry which is preliminary data.</text>
</comment>
<reference evidence="4 5" key="1">
    <citation type="submission" date="2018-11" db="EMBL/GenBank/DDBJ databases">
        <title>Genome sequencing of Lachnoanaerobaculum orale DSM 24553T.</title>
        <authorList>
            <person name="Kook J.-K."/>
            <person name="Park S.-N."/>
            <person name="Lim Y.K."/>
        </authorList>
    </citation>
    <scope>NUCLEOTIDE SEQUENCE [LARGE SCALE GENOMIC DNA]</scope>
    <source>
        <strain evidence="4 5">DSM 24553</strain>
    </source>
</reference>
<dbReference type="NCBIfam" id="TIGR01453">
    <property type="entry name" value="grpIintron_endo"/>
    <property type="match status" value="1"/>
</dbReference>
<feature type="region of interest" description="Disordered" evidence="2">
    <location>
        <begin position="87"/>
        <end position="116"/>
    </location>
</feature>
<evidence type="ECO:0000256" key="1">
    <source>
        <dbReference type="ARBA" id="ARBA00010045"/>
    </source>
</evidence>
<evidence type="ECO:0000313" key="5">
    <source>
        <dbReference type="Proteomes" id="UP000276982"/>
    </source>
</evidence>
<dbReference type="InterPro" id="IPR003611">
    <property type="entry name" value="NUMOD3"/>
</dbReference>
<dbReference type="SUPFAM" id="SSF64496">
    <property type="entry name" value="DNA-binding domain of intron-encoded endonucleases"/>
    <property type="match status" value="1"/>
</dbReference>
<dbReference type="GO" id="GO:0004519">
    <property type="term" value="F:endonuclease activity"/>
    <property type="evidence" value="ECO:0007669"/>
    <property type="project" value="InterPro"/>
</dbReference>
<dbReference type="AlphaFoldDB" id="A0A3P3Q2M9"/>
<feature type="compositionally biased region" description="Basic and acidic residues" evidence="2">
    <location>
        <begin position="100"/>
        <end position="112"/>
    </location>
</feature>
<dbReference type="Proteomes" id="UP000276982">
    <property type="component" value="Unassembled WGS sequence"/>
</dbReference>
<feature type="domain" description="GIY-YIG" evidence="3">
    <location>
        <begin position="1"/>
        <end position="91"/>
    </location>
</feature>
<gene>
    <name evidence="4" type="ORF">EHW90_00150</name>
</gene>
<comment type="similarity">
    <text evidence="1">To endonucleases of group I introns of fungi and phage.</text>
</comment>
<dbReference type="Gene3D" id="3.40.1440.10">
    <property type="entry name" value="GIY-YIG endonuclease"/>
    <property type="match status" value="1"/>
</dbReference>
<dbReference type="GO" id="GO:0003677">
    <property type="term" value="F:DNA binding"/>
    <property type="evidence" value="ECO:0007669"/>
    <property type="project" value="InterPro"/>
</dbReference>
<proteinExistence type="predicted"/>